<proteinExistence type="inferred from homology"/>
<dbReference type="EMBL" id="MTEJ01000166">
    <property type="protein sequence ID" value="OQX08749.1"/>
    <property type="molecule type" value="Genomic_DNA"/>
</dbReference>
<feature type="transmembrane region" description="Helical" evidence="15">
    <location>
        <begin position="170"/>
        <end position="193"/>
    </location>
</feature>
<evidence type="ECO:0000256" key="6">
    <source>
        <dbReference type="ARBA" id="ARBA00022519"/>
    </source>
</evidence>
<evidence type="ECO:0000256" key="8">
    <source>
        <dbReference type="ARBA" id="ARBA00022723"/>
    </source>
</evidence>
<evidence type="ECO:0000259" key="16">
    <source>
        <dbReference type="Pfam" id="PF00482"/>
    </source>
</evidence>
<dbReference type="PANTHER" id="PTHR30012:SF0">
    <property type="entry name" value="TYPE II SECRETION SYSTEM PROTEIN F-RELATED"/>
    <property type="match status" value="1"/>
</dbReference>
<dbReference type="FunFam" id="1.20.81.30:FF:000001">
    <property type="entry name" value="Type II secretion system protein F"/>
    <property type="match status" value="2"/>
</dbReference>
<name>A0A1Y1QLZ3_9GAMM</name>
<dbReference type="GO" id="GO:0046872">
    <property type="term" value="F:metal ion binding"/>
    <property type="evidence" value="ECO:0007669"/>
    <property type="project" value="UniProtKB-KW"/>
</dbReference>
<evidence type="ECO:0000256" key="5">
    <source>
        <dbReference type="ARBA" id="ARBA00022475"/>
    </source>
</evidence>
<dbReference type="Gene3D" id="1.20.81.30">
    <property type="entry name" value="Type II secretion system (T2SS), domain F"/>
    <property type="match status" value="2"/>
</dbReference>
<keyword evidence="6" id="KW-0997">Cell inner membrane</keyword>
<keyword evidence="9" id="KW-0106">Calcium</keyword>
<dbReference type="PRINTS" id="PR00812">
    <property type="entry name" value="BCTERIALGSPF"/>
</dbReference>
<dbReference type="NCBIfam" id="TIGR02120">
    <property type="entry name" value="GspF"/>
    <property type="match status" value="1"/>
</dbReference>
<dbReference type="Proteomes" id="UP000192491">
    <property type="component" value="Unassembled WGS sequence"/>
</dbReference>
<dbReference type="InterPro" id="IPR003004">
    <property type="entry name" value="GspF/PilC"/>
</dbReference>
<dbReference type="GO" id="GO:0005886">
    <property type="term" value="C:plasma membrane"/>
    <property type="evidence" value="ECO:0007669"/>
    <property type="project" value="UniProtKB-SubCell"/>
</dbReference>
<dbReference type="InterPro" id="IPR011850">
    <property type="entry name" value="T2SS_GspF"/>
</dbReference>
<gene>
    <name evidence="17" type="ORF">BWK73_24565</name>
</gene>
<keyword evidence="12 15" id="KW-0472">Membrane</keyword>
<feature type="domain" description="Type II secretion system protein GspF" evidence="16">
    <location>
        <begin position="72"/>
        <end position="194"/>
    </location>
</feature>
<keyword evidence="5" id="KW-1003">Cell membrane</keyword>
<dbReference type="InterPro" id="IPR042094">
    <property type="entry name" value="T2SS_GspF_sf"/>
</dbReference>
<evidence type="ECO:0000256" key="11">
    <source>
        <dbReference type="ARBA" id="ARBA00022989"/>
    </source>
</evidence>
<comment type="function">
    <text evidence="1">Component of the type II secretion system inner membrane complex required for the energy-dependent secretion of extracellular factors such as proteases and toxins from the periplasm.</text>
</comment>
<evidence type="ECO:0000256" key="1">
    <source>
        <dbReference type="ARBA" id="ARBA00002684"/>
    </source>
</evidence>
<feature type="domain" description="Type II secretion system protein GspF" evidence="16">
    <location>
        <begin position="274"/>
        <end position="396"/>
    </location>
</feature>
<keyword evidence="4 14" id="KW-0813">Transport</keyword>
<evidence type="ECO:0000256" key="7">
    <source>
        <dbReference type="ARBA" id="ARBA00022692"/>
    </source>
</evidence>
<dbReference type="PANTHER" id="PTHR30012">
    <property type="entry name" value="GENERAL SECRETION PATHWAY PROTEIN"/>
    <property type="match status" value="1"/>
</dbReference>
<feature type="transmembrane region" description="Helical" evidence="15">
    <location>
        <begin position="224"/>
        <end position="243"/>
    </location>
</feature>
<evidence type="ECO:0000313" key="18">
    <source>
        <dbReference type="Proteomes" id="UP000192491"/>
    </source>
</evidence>
<dbReference type="GO" id="GO:0015627">
    <property type="term" value="C:type II protein secretion system complex"/>
    <property type="evidence" value="ECO:0007669"/>
    <property type="project" value="InterPro"/>
</dbReference>
<evidence type="ECO:0000256" key="9">
    <source>
        <dbReference type="ARBA" id="ARBA00022837"/>
    </source>
</evidence>
<dbReference type="GO" id="GO:0015628">
    <property type="term" value="P:protein secretion by the type II secretion system"/>
    <property type="evidence" value="ECO:0007669"/>
    <property type="project" value="InterPro"/>
</dbReference>
<evidence type="ECO:0000256" key="14">
    <source>
        <dbReference type="RuleBase" id="RU003923"/>
    </source>
</evidence>
<comment type="similarity">
    <text evidence="3 14">Belongs to the GSP F family.</text>
</comment>
<evidence type="ECO:0000256" key="13">
    <source>
        <dbReference type="ARBA" id="ARBA00030750"/>
    </source>
</evidence>
<protein>
    <recommendedName>
        <fullName evidence="13">General secretion pathway protein F</fullName>
    </recommendedName>
</protein>
<evidence type="ECO:0000313" key="17">
    <source>
        <dbReference type="EMBL" id="OQX08749.1"/>
    </source>
</evidence>
<dbReference type="Pfam" id="PF00482">
    <property type="entry name" value="T2SSF"/>
    <property type="match status" value="2"/>
</dbReference>
<evidence type="ECO:0000256" key="12">
    <source>
        <dbReference type="ARBA" id="ARBA00023136"/>
    </source>
</evidence>
<sequence length="406" mass="44547">MPAFEYLALNPAGKEERGILEADAPRQVRQLLRNRELVPLEVNEVAQKQKTAENRGSLGSGRLNPTDLALMTRQLATLVGAGSPVEEALSAIVRQTERPSARRIFSAIRARVMEGHALANALALFPGAFPVLYRATVGAGEQSGHLPAVLERLAEYTENHQHGQQKIMTALAYPTVLLLVAIGVVVALLRFVVPKVVEAFETLDVTLPLLTRMLIASSEFLQNYGLVLLLGIALVVTGVVWLLRKPQWQRRYHQLLLRVPIIGRLVRGINTEHFARTFSILNSSGVSVLEAMKISAEVVTNIPMRESVLSAADRVREGMPIHKALERSGYFPPMMVYLIASGEGSGRLDQMLERAAIQQERETQARLATLLSLLEPGLILFMGGIVTLIVLSIMLPVMGGMSNLMH</sequence>
<dbReference type="InterPro" id="IPR018076">
    <property type="entry name" value="T2SS_GspF_dom"/>
</dbReference>
<reference evidence="17 18" key="1">
    <citation type="submission" date="2017-01" db="EMBL/GenBank/DDBJ databases">
        <title>Novel large sulfur bacteria in the metagenomes of groundwater-fed chemosynthetic microbial mats in the Lake Huron basin.</title>
        <authorList>
            <person name="Sharrar A.M."/>
            <person name="Flood B.E."/>
            <person name="Bailey J.V."/>
            <person name="Jones D.S."/>
            <person name="Biddanda B."/>
            <person name="Ruberg S.A."/>
            <person name="Marcus D.N."/>
            <person name="Dick G.J."/>
        </authorList>
    </citation>
    <scope>NUCLEOTIDE SEQUENCE [LARGE SCALE GENOMIC DNA]</scope>
    <source>
        <strain evidence="17">A8</strain>
    </source>
</reference>
<organism evidence="17 18">
    <name type="scientific">Thiothrix lacustris</name>
    <dbReference type="NCBI Taxonomy" id="525917"/>
    <lineage>
        <taxon>Bacteria</taxon>
        <taxon>Pseudomonadati</taxon>
        <taxon>Pseudomonadota</taxon>
        <taxon>Gammaproteobacteria</taxon>
        <taxon>Thiotrichales</taxon>
        <taxon>Thiotrichaceae</taxon>
        <taxon>Thiothrix</taxon>
    </lineage>
</organism>
<comment type="caution">
    <text evidence="17">The sequence shown here is derived from an EMBL/GenBank/DDBJ whole genome shotgun (WGS) entry which is preliminary data.</text>
</comment>
<accession>A0A1Y1QLZ3</accession>
<comment type="subcellular location">
    <subcellularLocation>
        <location evidence="2 14">Cell inner membrane</location>
        <topology evidence="2 14">Multi-pass membrane protein</topology>
    </subcellularLocation>
</comment>
<evidence type="ECO:0000256" key="4">
    <source>
        <dbReference type="ARBA" id="ARBA00022448"/>
    </source>
</evidence>
<evidence type="ECO:0000256" key="15">
    <source>
        <dbReference type="SAM" id="Phobius"/>
    </source>
</evidence>
<evidence type="ECO:0000256" key="3">
    <source>
        <dbReference type="ARBA" id="ARBA00005745"/>
    </source>
</evidence>
<dbReference type="InterPro" id="IPR001992">
    <property type="entry name" value="T2SS_GspF/T4SS_PilC_CS"/>
</dbReference>
<dbReference type="AlphaFoldDB" id="A0A1Y1QLZ3"/>
<keyword evidence="11 15" id="KW-1133">Transmembrane helix</keyword>
<keyword evidence="7 14" id="KW-0812">Transmembrane</keyword>
<feature type="transmembrane region" description="Helical" evidence="15">
    <location>
        <begin position="378"/>
        <end position="398"/>
    </location>
</feature>
<dbReference type="PROSITE" id="PS00874">
    <property type="entry name" value="T2SP_F"/>
    <property type="match status" value="1"/>
</dbReference>
<keyword evidence="10" id="KW-0653">Protein transport</keyword>
<evidence type="ECO:0000256" key="2">
    <source>
        <dbReference type="ARBA" id="ARBA00004429"/>
    </source>
</evidence>
<keyword evidence="8" id="KW-0479">Metal-binding</keyword>
<evidence type="ECO:0000256" key="10">
    <source>
        <dbReference type="ARBA" id="ARBA00022927"/>
    </source>
</evidence>